<keyword evidence="2" id="KW-0472">Membrane</keyword>
<dbReference type="Gene3D" id="2.60.40.10">
    <property type="entry name" value="Immunoglobulins"/>
    <property type="match status" value="1"/>
</dbReference>
<dbReference type="Pfam" id="PF13560">
    <property type="entry name" value="HTH_31"/>
    <property type="match status" value="1"/>
</dbReference>
<dbReference type="Pfam" id="PF16158">
    <property type="entry name" value="N_BRCA1_IG"/>
    <property type="match status" value="1"/>
</dbReference>
<feature type="domain" description="Nbr1 FW" evidence="3">
    <location>
        <begin position="207"/>
        <end position="299"/>
    </location>
</feature>
<dbReference type="InterPro" id="IPR013783">
    <property type="entry name" value="Ig-like_fold"/>
</dbReference>
<feature type="region of interest" description="Disordered" evidence="1">
    <location>
        <begin position="1"/>
        <end position="26"/>
    </location>
</feature>
<dbReference type="CDD" id="cd14947">
    <property type="entry name" value="NBR1_like"/>
    <property type="match status" value="1"/>
</dbReference>
<keyword evidence="5" id="KW-1185">Reference proteome</keyword>
<protein>
    <submittedName>
        <fullName evidence="4">NBR1-Ig-like domain-containing protein</fullName>
    </submittedName>
</protein>
<dbReference type="CDD" id="cd00093">
    <property type="entry name" value="HTH_XRE"/>
    <property type="match status" value="1"/>
</dbReference>
<gene>
    <name evidence="4" type="ORF">ACFP1K_04520</name>
</gene>
<name>A0ABW1NBT2_9ACTN</name>
<feature type="region of interest" description="Disordered" evidence="1">
    <location>
        <begin position="179"/>
        <end position="198"/>
    </location>
</feature>
<dbReference type="PANTHER" id="PTHR20930:SF0">
    <property type="entry name" value="PROTEIN ILRUN"/>
    <property type="match status" value="1"/>
</dbReference>
<reference evidence="5" key="1">
    <citation type="journal article" date="2019" name="Int. J. Syst. Evol. Microbiol.">
        <title>The Global Catalogue of Microorganisms (GCM) 10K type strain sequencing project: providing services to taxonomists for standard genome sequencing and annotation.</title>
        <authorList>
            <consortium name="The Broad Institute Genomics Platform"/>
            <consortium name="The Broad Institute Genome Sequencing Center for Infectious Disease"/>
            <person name="Wu L."/>
            <person name="Ma J."/>
        </authorList>
    </citation>
    <scope>NUCLEOTIDE SEQUENCE [LARGE SCALE GENOMIC DNA]</scope>
    <source>
        <strain evidence="5">JCM 30346</strain>
    </source>
</reference>
<dbReference type="PANTHER" id="PTHR20930">
    <property type="entry name" value="OVARIAN CARCINOMA ANTIGEN CA125-RELATED"/>
    <property type="match status" value="1"/>
</dbReference>
<feature type="compositionally biased region" description="Low complexity" evidence="1">
    <location>
        <begin position="106"/>
        <end position="118"/>
    </location>
</feature>
<keyword evidence="2" id="KW-1133">Transmembrane helix</keyword>
<evidence type="ECO:0000256" key="1">
    <source>
        <dbReference type="SAM" id="MobiDB-lite"/>
    </source>
</evidence>
<proteinExistence type="predicted"/>
<feature type="compositionally biased region" description="Polar residues" evidence="1">
    <location>
        <begin position="179"/>
        <end position="191"/>
    </location>
</feature>
<dbReference type="Proteomes" id="UP001596137">
    <property type="component" value="Unassembled WGS sequence"/>
</dbReference>
<evidence type="ECO:0000313" key="5">
    <source>
        <dbReference type="Proteomes" id="UP001596137"/>
    </source>
</evidence>
<evidence type="ECO:0000259" key="3">
    <source>
        <dbReference type="Pfam" id="PF16158"/>
    </source>
</evidence>
<evidence type="ECO:0000256" key="2">
    <source>
        <dbReference type="SAM" id="Phobius"/>
    </source>
</evidence>
<dbReference type="InterPro" id="IPR032350">
    <property type="entry name" value="Nbr1_FW"/>
</dbReference>
<dbReference type="RefSeq" id="WP_380747181.1">
    <property type="nucleotide sequence ID" value="NZ_JBHSRF010000004.1"/>
</dbReference>
<sequence length="314" mass="33692">MDGVDDMTNDRQRSKRGRPWAPLKGDDPGLRALATWLRERCDESGLTLREAEKRISYSRDTISKNLAGDTLPEWAFVEALVTASTRDDARAAALLAQKARQRWEQAAADRPAGAPAAREAPESTSPRLPRSAPDGRPPSRRRRLTVAAAAGVLVVSGLVVAVKIWPDTGAAGPPAFSGLSTSAAPRPQSTHGPLVPGDDSTFVADVTVPDGSRVRAGQRFVKTWEIRNSGVIVWRNRFLTRQGAAEGSDLCVSPARTPIPLTQPGARIKISVPITAPKTPGSCRVDWKMTDAAGRHYFPDLAGLYLVVNVAGEP</sequence>
<organism evidence="4 5">
    <name type="scientific">Sphaerisporangium aureirubrum</name>
    <dbReference type="NCBI Taxonomy" id="1544736"/>
    <lineage>
        <taxon>Bacteria</taxon>
        <taxon>Bacillati</taxon>
        <taxon>Actinomycetota</taxon>
        <taxon>Actinomycetes</taxon>
        <taxon>Streptosporangiales</taxon>
        <taxon>Streptosporangiaceae</taxon>
        <taxon>Sphaerisporangium</taxon>
    </lineage>
</organism>
<feature type="transmembrane region" description="Helical" evidence="2">
    <location>
        <begin position="144"/>
        <end position="165"/>
    </location>
</feature>
<evidence type="ECO:0000313" key="4">
    <source>
        <dbReference type="EMBL" id="MFC6080408.1"/>
    </source>
</evidence>
<feature type="region of interest" description="Disordered" evidence="1">
    <location>
        <begin position="104"/>
        <end position="141"/>
    </location>
</feature>
<accession>A0ABW1NBT2</accession>
<comment type="caution">
    <text evidence="4">The sequence shown here is derived from an EMBL/GenBank/DDBJ whole genome shotgun (WGS) entry which is preliminary data.</text>
</comment>
<dbReference type="EMBL" id="JBHSRF010000004">
    <property type="protein sequence ID" value="MFC6080408.1"/>
    <property type="molecule type" value="Genomic_DNA"/>
</dbReference>
<dbReference type="InterPro" id="IPR001387">
    <property type="entry name" value="Cro/C1-type_HTH"/>
</dbReference>
<keyword evidence="2" id="KW-0812">Transmembrane</keyword>